<dbReference type="PhylomeDB" id="A7S2X4"/>
<dbReference type="PANTHER" id="PTHR13237">
    <property type="entry name" value="SOMETHING ABOUT SILENCING PROTEIN 10-RELATED"/>
    <property type="match status" value="1"/>
</dbReference>
<keyword evidence="4" id="KW-0539">Nucleus</keyword>
<dbReference type="InParanoid" id="A7S2X4"/>
<evidence type="ECO:0000256" key="2">
    <source>
        <dbReference type="ARBA" id="ARBA00010979"/>
    </source>
</evidence>
<evidence type="ECO:0000256" key="4">
    <source>
        <dbReference type="ARBA" id="ARBA00023242"/>
    </source>
</evidence>
<dbReference type="AlphaFoldDB" id="A7S2X4"/>
<evidence type="ECO:0000259" key="6">
    <source>
        <dbReference type="Pfam" id="PF09368"/>
    </source>
</evidence>
<dbReference type="FunCoup" id="A7S2X4">
    <property type="interactions" value="558"/>
</dbReference>
<organism evidence="7 8">
    <name type="scientific">Nematostella vectensis</name>
    <name type="common">Starlet sea anemone</name>
    <dbReference type="NCBI Taxonomy" id="45351"/>
    <lineage>
        <taxon>Eukaryota</taxon>
        <taxon>Metazoa</taxon>
        <taxon>Cnidaria</taxon>
        <taxon>Anthozoa</taxon>
        <taxon>Hexacorallia</taxon>
        <taxon>Actiniaria</taxon>
        <taxon>Edwardsiidae</taxon>
        <taxon>Nematostella</taxon>
    </lineage>
</organism>
<gene>
    <name evidence="7" type="ORF">NEMVEDRAFT_v1g102277</name>
</gene>
<dbReference type="InterPro" id="IPR007146">
    <property type="entry name" value="Sas10/Utp3/C1D"/>
</dbReference>
<dbReference type="InterPro" id="IPR018972">
    <property type="entry name" value="Sas10_C_dom"/>
</dbReference>
<dbReference type="Pfam" id="PF04000">
    <property type="entry name" value="Sas10_Utp3"/>
    <property type="match status" value="1"/>
</dbReference>
<dbReference type="EMBL" id="DS469570">
    <property type="protein sequence ID" value="EDO42004.1"/>
    <property type="molecule type" value="Genomic_DNA"/>
</dbReference>
<dbReference type="eggNOG" id="KOG3118">
    <property type="taxonomic scope" value="Eukaryota"/>
</dbReference>
<proteinExistence type="inferred from homology"/>
<dbReference type="GO" id="GO:0000462">
    <property type="term" value="P:maturation of SSU-rRNA from tricistronic rRNA transcript (SSU-rRNA, 5.8S rRNA, LSU-rRNA)"/>
    <property type="evidence" value="ECO:0000318"/>
    <property type="project" value="GO_Central"/>
</dbReference>
<comment type="similarity">
    <text evidence="2">Belongs to the SAS10 family.</text>
</comment>
<dbReference type="Pfam" id="PF09368">
    <property type="entry name" value="Sas10"/>
    <property type="match status" value="1"/>
</dbReference>
<feature type="non-terminal residue" evidence="7">
    <location>
        <position position="258"/>
    </location>
</feature>
<reference evidence="7 8" key="1">
    <citation type="journal article" date="2007" name="Science">
        <title>Sea anemone genome reveals ancestral eumetazoan gene repertoire and genomic organization.</title>
        <authorList>
            <person name="Putnam N.H."/>
            <person name="Srivastava M."/>
            <person name="Hellsten U."/>
            <person name="Dirks B."/>
            <person name="Chapman J."/>
            <person name="Salamov A."/>
            <person name="Terry A."/>
            <person name="Shapiro H."/>
            <person name="Lindquist E."/>
            <person name="Kapitonov V.V."/>
            <person name="Jurka J."/>
            <person name="Genikhovich G."/>
            <person name="Grigoriev I.V."/>
            <person name="Lucas S.M."/>
            <person name="Steele R.E."/>
            <person name="Finnerty J.R."/>
            <person name="Technau U."/>
            <person name="Martindale M.Q."/>
            <person name="Rokhsar D.S."/>
        </authorList>
    </citation>
    <scope>NUCLEOTIDE SEQUENCE [LARGE SCALE GENOMIC DNA]</scope>
    <source>
        <strain evidence="8">CH2 X CH6</strain>
    </source>
</reference>
<comment type="subcellular location">
    <subcellularLocation>
        <location evidence="1">Nucleus</location>
    </subcellularLocation>
</comment>
<dbReference type="OMA" id="MEMLATC"/>
<evidence type="ECO:0000256" key="3">
    <source>
        <dbReference type="ARBA" id="ARBA00022553"/>
    </source>
</evidence>
<keyword evidence="3" id="KW-0597">Phosphoprotein</keyword>
<dbReference type="GO" id="GO:0032040">
    <property type="term" value="C:small-subunit processome"/>
    <property type="evidence" value="ECO:0000318"/>
    <property type="project" value="GO_Central"/>
</dbReference>
<evidence type="ECO:0000256" key="1">
    <source>
        <dbReference type="ARBA" id="ARBA00004123"/>
    </source>
</evidence>
<evidence type="ECO:0000313" key="8">
    <source>
        <dbReference type="Proteomes" id="UP000001593"/>
    </source>
</evidence>
<protein>
    <recommendedName>
        <fullName evidence="6">Sas10 C-terminal domain-containing protein</fullName>
    </recommendedName>
</protein>
<evidence type="ECO:0000313" key="7">
    <source>
        <dbReference type="EMBL" id="EDO42004.1"/>
    </source>
</evidence>
<dbReference type="GO" id="GO:0005730">
    <property type="term" value="C:nucleolus"/>
    <property type="evidence" value="ECO:0000318"/>
    <property type="project" value="GO_Central"/>
</dbReference>
<accession>A7S2X4</accession>
<dbReference type="PANTHER" id="PTHR13237:SF8">
    <property type="entry name" value="SOMETHING ABOUT SILENCING PROTEIN 10"/>
    <property type="match status" value="1"/>
</dbReference>
<feature type="compositionally biased region" description="Basic residues" evidence="5">
    <location>
        <begin position="201"/>
        <end position="221"/>
    </location>
</feature>
<feature type="domain" description="Sas10 C-terminal" evidence="6">
    <location>
        <begin position="184"/>
        <end position="257"/>
    </location>
</feature>
<sequence length="258" mass="29933">ILSRDSPELFELLNEMKTKLREIVDCLNPLLDLVKQGHIPDEGAKYIELKHKLYLTYCINIAFYLRLKAQQASVKDHPVIARIVQLRTLMKELEPTDSRLEEDIETLLAMHKNGELPNASMVQTKKSNLKVHFAAKSKKRKHTDKEDIDPLAYYEEVKMKKMKAKEMKEMTARYYQADEEDNGEGGKRAITYKISKNKGLTARKKKQERNPRVKLKKKYSKAVIKRKSQVRAVVNEETRYGGETTGIRSQLSRSIKIK</sequence>
<name>A7S2X4_NEMVE</name>
<keyword evidence="8" id="KW-1185">Reference proteome</keyword>
<evidence type="ECO:0000256" key="5">
    <source>
        <dbReference type="SAM" id="MobiDB-lite"/>
    </source>
</evidence>
<dbReference type="Proteomes" id="UP000001593">
    <property type="component" value="Unassembled WGS sequence"/>
</dbReference>
<dbReference type="HOGENOM" id="CLU_1006399_0_0_1"/>
<dbReference type="STRING" id="45351.A7S2X4"/>
<feature type="region of interest" description="Disordered" evidence="5">
    <location>
        <begin position="199"/>
        <end position="221"/>
    </location>
</feature>